<accession>R7Q210</accession>
<protein>
    <submittedName>
        <fullName evidence="1">Uncharacterized protein</fullName>
    </submittedName>
</protein>
<dbReference type="KEGG" id="ccp:CHC_T00008231001"/>
<dbReference type="Proteomes" id="UP000012073">
    <property type="component" value="Unassembled WGS sequence"/>
</dbReference>
<sequence length="71" mass="7505">MDAIWSDALLRVAMEATGSQLISCDLSEATCEGDGGTEKDIAIGVDLYMGAEKAGSSQAKRPNRLLGRRGF</sequence>
<dbReference type="GeneID" id="17320112"/>
<dbReference type="RefSeq" id="XP_005712393.1">
    <property type="nucleotide sequence ID" value="XM_005712336.1"/>
</dbReference>
<proteinExistence type="predicted"/>
<gene>
    <name evidence="1" type="ORF">CHC_T00008231001</name>
</gene>
<evidence type="ECO:0000313" key="2">
    <source>
        <dbReference type="Proteomes" id="UP000012073"/>
    </source>
</evidence>
<name>R7Q210_CHOCR</name>
<dbReference type="Gramene" id="CDF32622">
    <property type="protein sequence ID" value="CDF32622"/>
    <property type="gene ID" value="CHC_T00008231001"/>
</dbReference>
<dbReference type="EMBL" id="HG001524">
    <property type="protein sequence ID" value="CDF32622.1"/>
    <property type="molecule type" value="Genomic_DNA"/>
</dbReference>
<keyword evidence="2" id="KW-1185">Reference proteome</keyword>
<evidence type="ECO:0000313" key="1">
    <source>
        <dbReference type="EMBL" id="CDF32622.1"/>
    </source>
</evidence>
<reference evidence="2" key="1">
    <citation type="journal article" date="2013" name="Proc. Natl. Acad. Sci. U.S.A.">
        <title>Genome structure and metabolic features in the red seaweed Chondrus crispus shed light on evolution of the Archaeplastida.</title>
        <authorList>
            <person name="Collen J."/>
            <person name="Porcel B."/>
            <person name="Carre W."/>
            <person name="Ball S.G."/>
            <person name="Chaparro C."/>
            <person name="Tonon T."/>
            <person name="Barbeyron T."/>
            <person name="Michel G."/>
            <person name="Noel B."/>
            <person name="Valentin K."/>
            <person name="Elias M."/>
            <person name="Artiguenave F."/>
            <person name="Arun A."/>
            <person name="Aury J.M."/>
            <person name="Barbosa-Neto J.F."/>
            <person name="Bothwell J.H."/>
            <person name="Bouget F.Y."/>
            <person name="Brillet L."/>
            <person name="Cabello-Hurtado F."/>
            <person name="Capella-Gutierrez S."/>
            <person name="Charrier B."/>
            <person name="Cladiere L."/>
            <person name="Cock J.M."/>
            <person name="Coelho S.M."/>
            <person name="Colleoni C."/>
            <person name="Czjzek M."/>
            <person name="Da Silva C."/>
            <person name="Delage L."/>
            <person name="Denoeud F."/>
            <person name="Deschamps P."/>
            <person name="Dittami S.M."/>
            <person name="Gabaldon T."/>
            <person name="Gachon C.M."/>
            <person name="Groisillier A."/>
            <person name="Herve C."/>
            <person name="Jabbari K."/>
            <person name="Katinka M."/>
            <person name="Kloareg B."/>
            <person name="Kowalczyk N."/>
            <person name="Labadie K."/>
            <person name="Leblanc C."/>
            <person name="Lopez P.J."/>
            <person name="McLachlan D.H."/>
            <person name="Meslet-Cladiere L."/>
            <person name="Moustafa A."/>
            <person name="Nehr Z."/>
            <person name="Nyvall Collen P."/>
            <person name="Panaud O."/>
            <person name="Partensky F."/>
            <person name="Poulain J."/>
            <person name="Rensing S.A."/>
            <person name="Rousvoal S."/>
            <person name="Samson G."/>
            <person name="Symeonidi A."/>
            <person name="Weissenbach J."/>
            <person name="Zambounis A."/>
            <person name="Wincker P."/>
            <person name="Boyen C."/>
        </authorList>
    </citation>
    <scope>NUCLEOTIDE SEQUENCE [LARGE SCALE GENOMIC DNA]</scope>
    <source>
        <strain evidence="2">cv. Stackhouse</strain>
    </source>
</reference>
<organism evidence="1 2">
    <name type="scientific">Chondrus crispus</name>
    <name type="common">Carrageen Irish moss</name>
    <name type="synonym">Polymorpha crispa</name>
    <dbReference type="NCBI Taxonomy" id="2769"/>
    <lineage>
        <taxon>Eukaryota</taxon>
        <taxon>Rhodophyta</taxon>
        <taxon>Florideophyceae</taxon>
        <taxon>Rhodymeniophycidae</taxon>
        <taxon>Gigartinales</taxon>
        <taxon>Gigartinaceae</taxon>
        <taxon>Chondrus</taxon>
    </lineage>
</organism>
<dbReference type="AlphaFoldDB" id="R7Q210"/>